<dbReference type="PANTHER" id="PTHR10924">
    <property type="entry name" value="MAJOR FACILITATOR SUPERFAMILY PROTEIN-RELATED"/>
    <property type="match status" value="1"/>
</dbReference>
<evidence type="ECO:0000256" key="3">
    <source>
        <dbReference type="ARBA" id="ARBA00022989"/>
    </source>
</evidence>
<evidence type="ECO:0000256" key="2">
    <source>
        <dbReference type="ARBA" id="ARBA00022692"/>
    </source>
</evidence>
<dbReference type="InterPro" id="IPR020846">
    <property type="entry name" value="MFS_dom"/>
</dbReference>
<dbReference type="Gene3D" id="1.20.1250.20">
    <property type="entry name" value="MFS general substrate transporter like domains"/>
    <property type="match status" value="2"/>
</dbReference>
<feature type="transmembrane region" description="Helical" evidence="5">
    <location>
        <begin position="321"/>
        <end position="340"/>
    </location>
</feature>
<evidence type="ECO:0000313" key="8">
    <source>
        <dbReference type="Proteomes" id="UP001075354"/>
    </source>
</evidence>
<keyword evidence="3 5" id="KW-1133">Transmembrane helix</keyword>
<dbReference type="GO" id="GO:0020037">
    <property type="term" value="F:heme binding"/>
    <property type="evidence" value="ECO:0007669"/>
    <property type="project" value="TreeGrafter"/>
</dbReference>
<protein>
    <recommendedName>
        <fullName evidence="6">Major facilitator superfamily (MFS) profile domain-containing protein</fullName>
    </recommendedName>
</protein>
<evidence type="ECO:0000256" key="4">
    <source>
        <dbReference type="ARBA" id="ARBA00023136"/>
    </source>
</evidence>
<dbReference type="SUPFAM" id="SSF103473">
    <property type="entry name" value="MFS general substrate transporter"/>
    <property type="match status" value="1"/>
</dbReference>
<feature type="domain" description="Major facilitator superfamily (MFS) profile" evidence="6">
    <location>
        <begin position="243"/>
        <end position="451"/>
    </location>
</feature>
<feature type="transmembrane region" description="Helical" evidence="5">
    <location>
        <begin position="110"/>
        <end position="129"/>
    </location>
</feature>
<feature type="transmembrane region" description="Helical" evidence="5">
    <location>
        <begin position="252"/>
        <end position="273"/>
    </location>
</feature>
<dbReference type="EMBL" id="JAPTSV010000003">
    <property type="protein sequence ID" value="KAJ1529715.1"/>
    <property type="molecule type" value="Genomic_DNA"/>
</dbReference>
<evidence type="ECO:0000256" key="1">
    <source>
        <dbReference type="ARBA" id="ARBA00004141"/>
    </source>
</evidence>
<keyword evidence="8" id="KW-1185">Reference proteome</keyword>
<feature type="transmembrane region" description="Helical" evidence="5">
    <location>
        <begin position="288"/>
        <end position="309"/>
    </location>
</feature>
<evidence type="ECO:0000259" key="6">
    <source>
        <dbReference type="PROSITE" id="PS50850"/>
    </source>
</evidence>
<organism evidence="7 8">
    <name type="scientific">Megalurothrips usitatus</name>
    <name type="common">bean blossom thrips</name>
    <dbReference type="NCBI Taxonomy" id="439358"/>
    <lineage>
        <taxon>Eukaryota</taxon>
        <taxon>Metazoa</taxon>
        <taxon>Ecdysozoa</taxon>
        <taxon>Arthropoda</taxon>
        <taxon>Hexapoda</taxon>
        <taxon>Insecta</taxon>
        <taxon>Pterygota</taxon>
        <taxon>Neoptera</taxon>
        <taxon>Paraneoptera</taxon>
        <taxon>Thysanoptera</taxon>
        <taxon>Terebrantia</taxon>
        <taxon>Thripoidea</taxon>
        <taxon>Thripidae</taxon>
        <taxon>Megalurothrips</taxon>
    </lineage>
</organism>
<evidence type="ECO:0000256" key="5">
    <source>
        <dbReference type="SAM" id="Phobius"/>
    </source>
</evidence>
<dbReference type="GO" id="GO:0097037">
    <property type="term" value="P:heme export"/>
    <property type="evidence" value="ECO:0007669"/>
    <property type="project" value="TreeGrafter"/>
</dbReference>
<dbReference type="InterPro" id="IPR049680">
    <property type="entry name" value="FLVCR1-2_SLC49-like"/>
</dbReference>
<dbReference type="PROSITE" id="PS50850">
    <property type="entry name" value="MFS"/>
    <property type="match status" value="1"/>
</dbReference>
<dbReference type="Pfam" id="PF07690">
    <property type="entry name" value="MFS_1"/>
    <property type="match status" value="1"/>
</dbReference>
<dbReference type="Proteomes" id="UP001075354">
    <property type="component" value="Chromosome 3"/>
</dbReference>
<evidence type="ECO:0000313" key="7">
    <source>
        <dbReference type="EMBL" id="KAJ1529715.1"/>
    </source>
</evidence>
<dbReference type="InterPro" id="IPR011701">
    <property type="entry name" value="MFS"/>
</dbReference>
<dbReference type="PANTHER" id="PTHR10924:SF4">
    <property type="entry name" value="GH15861P"/>
    <property type="match status" value="1"/>
</dbReference>
<feature type="transmembrane region" description="Helical" evidence="5">
    <location>
        <begin position="381"/>
        <end position="403"/>
    </location>
</feature>
<feature type="transmembrane region" description="Helical" evidence="5">
    <location>
        <begin position="62"/>
        <end position="79"/>
    </location>
</feature>
<keyword evidence="2 5" id="KW-0812">Transmembrane</keyword>
<proteinExistence type="predicted"/>
<dbReference type="AlphaFoldDB" id="A0AAV7XUH4"/>
<keyword evidence="4 5" id="KW-0472">Membrane</keyword>
<dbReference type="GO" id="GO:0016020">
    <property type="term" value="C:membrane"/>
    <property type="evidence" value="ECO:0007669"/>
    <property type="project" value="UniProtKB-SubCell"/>
</dbReference>
<comment type="subcellular location">
    <subcellularLocation>
        <location evidence="1">Membrane</location>
        <topology evidence="1">Multi-pass membrane protein</topology>
    </subcellularLocation>
</comment>
<name>A0AAV7XUH4_9NEOP</name>
<sequence>MEAPRDADSAEVRPVGRRWLMLALFFLVTMANGFQWIQFAIISNSVAWFYGVSTQAVQWTSLMYMVLYIPCILPALWFLDAKGLGWTVKLAAVGNCLAAWLKVAAARPDLIGVLFAGQSLAAATQVLVLSTPPRLAAVWFGAHQVSTATAVGVIGNQVGNALGFVVPSLLVRSPNQPGTTVAAMQEDMTLVGYIVAASTTAIAVLVFIGFQKAPPVAPSVAQAALRLHGRSHGGTMSEFKTSVKAVLASPGYLYLLVTNAINTGVTLAAATVLNDLILSVFPDSEDDAGFIGLVMVVAGLVGAVISGLVLDFTAKFKEMTVGMYGLSVVSLVVFTATMFAERIWAVYIAGALAGLSLAGYVAVGFEFAAELTYPEPEGTSSGLLNAASMVLGIAFTVASGALLPLAGGWRWACALMTAVLLVGAAVSLAIPNNLRRQAAQRAAHTLRHPGQ</sequence>
<gene>
    <name evidence="7" type="ORF">ONE63_006469</name>
</gene>
<feature type="transmembrane region" description="Helical" evidence="5">
    <location>
        <begin position="20"/>
        <end position="42"/>
    </location>
</feature>
<reference evidence="7" key="1">
    <citation type="submission" date="2022-12" db="EMBL/GenBank/DDBJ databases">
        <title>Chromosome-level genome assembly of the bean flower thrips Megalurothrips usitatus.</title>
        <authorList>
            <person name="Ma L."/>
            <person name="Liu Q."/>
            <person name="Li H."/>
            <person name="Cai W."/>
        </authorList>
    </citation>
    <scope>NUCLEOTIDE SEQUENCE</scope>
    <source>
        <strain evidence="7">Cailab_2022a</strain>
    </source>
</reference>
<feature type="transmembrane region" description="Helical" evidence="5">
    <location>
        <begin position="346"/>
        <end position="369"/>
    </location>
</feature>
<accession>A0AAV7XUH4</accession>
<dbReference type="InterPro" id="IPR036259">
    <property type="entry name" value="MFS_trans_sf"/>
</dbReference>
<comment type="caution">
    <text evidence="7">The sequence shown here is derived from an EMBL/GenBank/DDBJ whole genome shotgun (WGS) entry which is preliminary data.</text>
</comment>
<dbReference type="GO" id="GO:0015232">
    <property type="term" value="F:heme transmembrane transporter activity"/>
    <property type="evidence" value="ECO:0007669"/>
    <property type="project" value="TreeGrafter"/>
</dbReference>
<feature type="transmembrane region" description="Helical" evidence="5">
    <location>
        <begin position="409"/>
        <end position="430"/>
    </location>
</feature>
<feature type="transmembrane region" description="Helical" evidence="5">
    <location>
        <begin position="190"/>
        <end position="210"/>
    </location>
</feature>